<dbReference type="Pfam" id="PF05685">
    <property type="entry name" value="Uma2"/>
    <property type="match status" value="1"/>
</dbReference>
<dbReference type="PANTHER" id="PTHR35400">
    <property type="entry name" value="SLR1083 PROTEIN"/>
    <property type="match status" value="1"/>
</dbReference>
<evidence type="ECO:0000313" key="3">
    <source>
        <dbReference type="Proteomes" id="UP001611548"/>
    </source>
</evidence>
<protein>
    <submittedName>
        <fullName evidence="2">Uma2 family endonuclease</fullName>
    </submittedName>
</protein>
<keyword evidence="3" id="KW-1185">Reference proteome</keyword>
<dbReference type="InterPro" id="IPR012296">
    <property type="entry name" value="Nuclease_put_TT1808"/>
</dbReference>
<dbReference type="RefSeq" id="WP_055472109.1">
    <property type="nucleotide sequence ID" value="NZ_JBEZHZ010000076.1"/>
</dbReference>
<dbReference type="GO" id="GO:0004519">
    <property type="term" value="F:endonuclease activity"/>
    <property type="evidence" value="ECO:0007669"/>
    <property type="project" value="UniProtKB-KW"/>
</dbReference>
<dbReference type="SUPFAM" id="SSF52980">
    <property type="entry name" value="Restriction endonuclease-like"/>
    <property type="match status" value="1"/>
</dbReference>
<comment type="caution">
    <text evidence="2">The sequence shown here is derived from an EMBL/GenBank/DDBJ whole genome shotgun (WGS) entry which is preliminary data.</text>
</comment>
<sequence>MDYARMRETAEELAKHAPDPFIGYEIVGDQIVMMMSPGRPHELIAWTVREQLAEQLRGSEPRLVAHTGGEIEDPSIGRLRRPDLIVVPYDIFAEQTMAPFSPHDISLVAEIVSPSNHTNDYLDKMAEYPAMGLPLYLLIDPRKGTIAMLSDPGHGPGGPRYRTRTDYVFGDMVTIGPWTLDTTTFRPYPDGVR</sequence>
<dbReference type="PANTHER" id="PTHR35400:SF3">
    <property type="entry name" value="SLL1072 PROTEIN"/>
    <property type="match status" value="1"/>
</dbReference>
<accession>A0ABW7UVW5</accession>
<organism evidence="2 3">
    <name type="scientific">Streptomyces pathocidini</name>
    <dbReference type="NCBI Taxonomy" id="1650571"/>
    <lineage>
        <taxon>Bacteria</taxon>
        <taxon>Bacillati</taxon>
        <taxon>Actinomycetota</taxon>
        <taxon>Actinomycetes</taxon>
        <taxon>Kitasatosporales</taxon>
        <taxon>Streptomycetaceae</taxon>
        <taxon>Streptomyces</taxon>
    </lineage>
</organism>
<dbReference type="InterPro" id="IPR011335">
    <property type="entry name" value="Restrct_endonuc-II-like"/>
</dbReference>
<dbReference type="Proteomes" id="UP001611548">
    <property type="component" value="Unassembled WGS sequence"/>
</dbReference>
<dbReference type="InterPro" id="IPR008538">
    <property type="entry name" value="Uma2"/>
</dbReference>
<dbReference type="Gene3D" id="3.90.1570.10">
    <property type="entry name" value="tt1808, chain A"/>
    <property type="match status" value="1"/>
</dbReference>
<keyword evidence="2" id="KW-0378">Hydrolase</keyword>
<proteinExistence type="predicted"/>
<reference evidence="2 3" key="1">
    <citation type="submission" date="2024-10" db="EMBL/GenBank/DDBJ databases">
        <title>The Natural Products Discovery Center: Release of the First 8490 Sequenced Strains for Exploring Actinobacteria Biosynthetic Diversity.</title>
        <authorList>
            <person name="Kalkreuter E."/>
            <person name="Kautsar S.A."/>
            <person name="Yang D."/>
            <person name="Bader C.D."/>
            <person name="Teijaro C.N."/>
            <person name="Fluegel L."/>
            <person name="Davis C.M."/>
            <person name="Simpson J.R."/>
            <person name="Lauterbach L."/>
            <person name="Steele A.D."/>
            <person name="Gui C."/>
            <person name="Meng S."/>
            <person name="Li G."/>
            <person name="Viehrig K."/>
            <person name="Ye F."/>
            <person name="Su P."/>
            <person name="Kiefer A.F."/>
            <person name="Nichols A."/>
            <person name="Cepeda A.J."/>
            <person name="Yan W."/>
            <person name="Fan B."/>
            <person name="Jiang Y."/>
            <person name="Adhikari A."/>
            <person name="Zheng C.-J."/>
            <person name="Schuster L."/>
            <person name="Cowan T.M."/>
            <person name="Smanski M.J."/>
            <person name="Chevrette M.G."/>
            <person name="De Carvalho L.P.S."/>
            <person name="Shen B."/>
        </authorList>
    </citation>
    <scope>NUCLEOTIDE SEQUENCE [LARGE SCALE GENOMIC DNA]</scope>
    <source>
        <strain evidence="2 3">NPDC020327</strain>
    </source>
</reference>
<feature type="domain" description="Putative restriction endonuclease" evidence="1">
    <location>
        <begin position="23"/>
        <end position="165"/>
    </location>
</feature>
<evidence type="ECO:0000313" key="2">
    <source>
        <dbReference type="EMBL" id="MFI1966727.1"/>
    </source>
</evidence>
<gene>
    <name evidence="2" type="ORF">ACH429_21875</name>
</gene>
<dbReference type="CDD" id="cd06260">
    <property type="entry name" value="DUF820-like"/>
    <property type="match status" value="1"/>
</dbReference>
<name>A0ABW7UVW5_9ACTN</name>
<keyword evidence="2" id="KW-0540">Nuclease</keyword>
<keyword evidence="2" id="KW-0255">Endonuclease</keyword>
<dbReference type="EMBL" id="JBIRWE010000011">
    <property type="protein sequence ID" value="MFI1966727.1"/>
    <property type="molecule type" value="Genomic_DNA"/>
</dbReference>
<evidence type="ECO:0000259" key="1">
    <source>
        <dbReference type="Pfam" id="PF05685"/>
    </source>
</evidence>